<dbReference type="InterPro" id="IPR013766">
    <property type="entry name" value="Thioredoxin_domain"/>
</dbReference>
<name>A0A5E5A1Q1_9BURK</name>
<feature type="active site" evidence="4">
    <location>
        <position position="63"/>
    </location>
</feature>
<evidence type="ECO:0000313" key="9">
    <source>
        <dbReference type="Proteomes" id="UP000414136"/>
    </source>
</evidence>
<evidence type="ECO:0000256" key="4">
    <source>
        <dbReference type="PIRSR" id="PIRSR000303-1"/>
    </source>
</evidence>
<dbReference type="InterPro" id="IPR029760">
    <property type="entry name" value="GPX_CS"/>
</dbReference>
<dbReference type="GO" id="GO:0034599">
    <property type="term" value="P:cellular response to oxidative stress"/>
    <property type="evidence" value="ECO:0007669"/>
    <property type="project" value="TreeGrafter"/>
</dbReference>
<accession>A0A5E5A1Q1</accession>
<dbReference type="PRINTS" id="PR01011">
    <property type="entry name" value="GLUTPROXDASE"/>
</dbReference>
<reference evidence="8 9" key="1">
    <citation type="submission" date="2019-08" db="EMBL/GenBank/DDBJ databases">
        <authorList>
            <person name="Peeters C."/>
        </authorList>
    </citation>
    <scope>NUCLEOTIDE SEQUENCE [LARGE SCALE GENOMIC DNA]</scope>
    <source>
        <strain evidence="8 9">LMG 31118</strain>
    </source>
</reference>
<dbReference type="PANTHER" id="PTHR11592">
    <property type="entry name" value="GLUTATHIONE PEROXIDASE"/>
    <property type="match status" value="1"/>
</dbReference>
<dbReference type="SUPFAM" id="SSF52833">
    <property type="entry name" value="Thioredoxin-like"/>
    <property type="match status" value="1"/>
</dbReference>
<dbReference type="InterPro" id="IPR036249">
    <property type="entry name" value="Thioredoxin-like_sf"/>
</dbReference>
<dbReference type="CDD" id="cd00340">
    <property type="entry name" value="GSH_Peroxidase"/>
    <property type="match status" value="1"/>
</dbReference>
<evidence type="ECO:0000256" key="5">
    <source>
        <dbReference type="RuleBase" id="RU000499"/>
    </source>
</evidence>
<sequence length="187" mass="20448">MPSASRGIGCGRLRGANTNGEPEMSASSQRVYDFSVQTLAGESVSLSQYRGKVLLIVNTASECGFTPQYAGLQTLYEQLGPRGFEVLAFPCNQFGKQEPGDAQAIRSFCDLRFHITFPMFAKIDVKGPDAAPLYAYLTQEKRGVLGTKAIKWNFTKFLVDASGNVVARYAPTEKPEAIRADIEKLLP</sequence>
<dbReference type="Pfam" id="PF00255">
    <property type="entry name" value="GSHPx"/>
    <property type="match status" value="1"/>
</dbReference>
<evidence type="ECO:0000313" key="8">
    <source>
        <dbReference type="EMBL" id="VVE66473.1"/>
    </source>
</evidence>
<feature type="region of interest" description="Disordered" evidence="6">
    <location>
        <begin position="1"/>
        <end position="24"/>
    </location>
</feature>
<proteinExistence type="inferred from homology"/>
<dbReference type="PROSITE" id="PS51352">
    <property type="entry name" value="THIOREDOXIN_2"/>
    <property type="match status" value="1"/>
</dbReference>
<dbReference type="PROSITE" id="PS00460">
    <property type="entry name" value="GLUTATHIONE_PEROXID_1"/>
    <property type="match status" value="1"/>
</dbReference>
<dbReference type="GO" id="GO:0004601">
    <property type="term" value="F:peroxidase activity"/>
    <property type="evidence" value="ECO:0007669"/>
    <property type="project" value="UniProtKB-KW"/>
</dbReference>
<comment type="similarity">
    <text evidence="1 5">Belongs to the glutathione peroxidase family.</text>
</comment>
<dbReference type="PROSITE" id="PS51355">
    <property type="entry name" value="GLUTATHIONE_PEROXID_3"/>
    <property type="match status" value="1"/>
</dbReference>
<dbReference type="Gene3D" id="3.40.30.10">
    <property type="entry name" value="Glutaredoxin"/>
    <property type="match status" value="1"/>
</dbReference>
<keyword evidence="3 5" id="KW-0560">Oxidoreductase</keyword>
<dbReference type="PANTHER" id="PTHR11592:SF78">
    <property type="entry name" value="GLUTATHIONE PEROXIDASE"/>
    <property type="match status" value="1"/>
</dbReference>
<evidence type="ECO:0000259" key="7">
    <source>
        <dbReference type="PROSITE" id="PS51352"/>
    </source>
</evidence>
<protein>
    <recommendedName>
        <fullName evidence="5">Glutathione peroxidase</fullName>
    </recommendedName>
</protein>
<evidence type="ECO:0000256" key="1">
    <source>
        <dbReference type="ARBA" id="ARBA00006926"/>
    </source>
</evidence>
<evidence type="ECO:0000256" key="3">
    <source>
        <dbReference type="ARBA" id="ARBA00023002"/>
    </source>
</evidence>
<feature type="domain" description="Thioredoxin" evidence="7">
    <location>
        <begin position="25"/>
        <end position="187"/>
    </location>
</feature>
<dbReference type="InterPro" id="IPR000889">
    <property type="entry name" value="Glutathione_peroxidase"/>
</dbReference>
<dbReference type="PROSITE" id="PS00763">
    <property type="entry name" value="GLUTATHIONE_PEROXID_2"/>
    <property type="match status" value="1"/>
</dbReference>
<keyword evidence="9" id="KW-1185">Reference proteome</keyword>
<dbReference type="AlphaFoldDB" id="A0A5E5A1Q1"/>
<organism evidence="8 9">
    <name type="scientific">Pandoraea captiosa</name>
    <dbReference type="NCBI Taxonomy" id="2508302"/>
    <lineage>
        <taxon>Bacteria</taxon>
        <taxon>Pseudomonadati</taxon>
        <taxon>Pseudomonadota</taxon>
        <taxon>Betaproteobacteria</taxon>
        <taxon>Burkholderiales</taxon>
        <taxon>Burkholderiaceae</taxon>
        <taxon>Pandoraea</taxon>
    </lineage>
</organism>
<evidence type="ECO:0000256" key="6">
    <source>
        <dbReference type="SAM" id="MobiDB-lite"/>
    </source>
</evidence>
<dbReference type="Proteomes" id="UP000414136">
    <property type="component" value="Unassembled WGS sequence"/>
</dbReference>
<evidence type="ECO:0000256" key="2">
    <source>
        <dbReference type="ARBA" id="ARBA00022559"/>
    </source>
</evidence>
<dbReference type="FunFam" id="3.40.30.10:FF:000010">
    <property type="entry name" value="Glutathione peroxidase"/>
    <property type="match status" value="1"/>
</dbReference>
<dbReference type="PIRSF" id="PIRSF000303">
    <property type="entry name" value="Glutathion_perox"/>
    <property type="match status" value="1"/>
</dbReference>
<dbReference type="EMBL" id="CABPSQ010000003">
    <property type="protein sequence ID" value="VVE66473.1"/>
    <property type="molecule type" value="Genomic_DNA"/>
</dbReference>
<gene>
    <name evidence="8" type="ORF">PCA31118_02230</name>
</gene>
<dbReference type="InterPro" id="IPR029759">
    <property type="entry name" value="GPX_AS"/>
</dbReference>
<keyword evidence="2 5" id="KW-0575">Peroxidase</keyword>